<evidence type="ECO:0000313" key="3">
    <source>
        <dbReference type="Proteomes" id="UP000287651"/>
    </source>
</evidence>
<name>A0A426ZFQ7_ENSVE</name>
<evidence type="ECO:0000256" key="1">
    <source>
        <dbReference type="SAM" id="MobiDB-lite"/>
    </source>
</evidence>
<dbReference type="EMBL" id="AMZH03006843">
    <property type="protein sequence ID" value="RRT62812.1"/>
    <property type="molecule type" value="Genomic_DNA"/>
</dbReference>
<protein>
    <submittedName>
        <fullName evidence="2">Uncharacterized protein</fullName>
    </submittedName>
</protein>
<sequence length="106" mass="11574">MFASSWCHRKKGDAPRPKPYSQDGRRINAPPRLPRPRRRGGDLPPRPAGAIRVRDRGSSGASGPMRQTGRSRTPEYSTALPAHASATSARLCSVCKAARLLEVQML</sequence>
<gene>
    <name evidence="2" type="ORF">B296_00043171</name>
</gene>
<evidence type="ECO:0000313" key="2">
    <source>
        <dbReference type="EMBL" id="RRT62812.1"/>
    </source>
</evidence>
<dbReference type="Proteomes" id="UP000287651">
    <property type="component" value="Unassembled WGS sequence"/>
</dbReference>
<proteinExistence type="predicted"/>
<accession>A0A426ZFQ7</accession>
<feature type="region of interest" description="Disordered" evidence="1">
    <location>
        <begin position="1"/>
        <end position="88"/>
    </location>
</feature>
<dbReference type="AlphaFoldDB" id="A0A426ZFQ7"/>
<comment type="caution">
    <text evidence="2">The sequence shown here is derived from an EMBL/GenBank/DDBJ whole genome shotgun (WGS) entry which is preliminary data.</text>
</comment>
<organism evidence="2 3">
    <name type="scientific">Ensete ventricosum</name>
    <name type="common">Abyssinian banana</name>
    <name type="synonym">Musa ensete</name>
    <dbReference type="NCBI Taxonomy" id="4639"/>
    <lineage>
        <taxon>Eukaryota</taxon>
        <taxon>Viridiplantae</taxon>
        <taxon>Streptophyta</taxon>
        <taxon>Embryophyta</taxon>
        <taxon>Tracheophyta</taxon>
        <taxon>Spermatophyta</taxon>
        <taxon>Magnoliopsida</taxon>
        <taxon>Liliopsida</taxon>
        <taxon>Zingiberales</taxon>
        <taxon>Musaceae</taxon>
        <taxon>Ensete</taxon>
    </lineage>
</organism>
<reference evidence="2 3" key="1">
    <citation type="journal article" date="2014" name="Agronomy (Basel)">
        <title>A Draft Genome Sequence for Ensete ventricosum, the Drought-Tolerant Tree Against Hunger.</title>
        <authorList>
            <person name="Harrison J."/>
            <person name="Moore K.A."/>
            <person name="Paszkiewicz K."/>
            <person name="Jones T."/>
            <person name="Grant M."/>
            <person name="Ambacheew D."/>
            <person name="Muzemil S."/>
            <person name="Studholme D.J."/>
        </authorList>
    </citation>
    <scope>NUCLEOTIDE SEQUENCE [LARGE SCALE GENOMIC DNA]</scope>
</reference>